<organism evidence="2 3">
    <name type="scientific">Linum tenue</name>
    <dbReference type="NCBI Taxonomy" id="586396"/>
    <lineage>
        <taxon>Eukaryota</taxon>
        <taxon>Viridiplantae</taxon>
        <taxon>Streptophyta</taxon>
        <taxon>Embryophyta</taxon>
        <taxon>Tracheophyta</taxon>
        <taxon>Spermatophyta</taxon>
        <taxon>Magnoliopsida</taxon>
        <taxon>eudicotyledons</taxon>
        <taxon>Gunneridae</taxon>
        <taxon>Pentapetalae</taxon>
        <taxon>rosids</taxon>
        <taxon>fabids</taxon>
        <taxon>Malpighiales</taxon>
        <taxon>Linaceae</taxon>
        <taxon>Linum</taxon>
    </lineage>
</organism>
<proteinExistence type="predicted"/>
<evidence type="ECO:0000313" key="2">
    <source>
        <dbReference type="EMBL" id="CAI0374229.1"/>
    </source>
</evidence>
<dbReference type="AlphaFoldDB" id="A0AAV0GP11"/>
<sequence>MLSQFVHCPGPEHVAAAVRVLRYLKRSPGQGLFFPMSGDLELVHTVTQIGRDARRPDARPPAIYTTRGRPCRGEQRRRLSRDLQLKQSIEPWRVLSAKFFG</sequence>
<comment type="caution">
    <text evidence="2">The sequence shown here is derived from an EMBL/GenBank/DDBJ whole genome shotgun (WGS) entry which is preliminary data.</text>
</comment>
<evidence type="ECO:0000313" key="3">
    <source>
        <dbReference type="Proteomes" id="UP001154282"/>
    </source>
</evidence>
<name>A0AAV0GP11_9ROSI</name>
<keyword evidence="3" id="KW-1185">Reference proteome</keyword>
<dbReference type="EMBL" id="CAMGYJ010000002">
    <property type="protein sequence ID" value="CAI0374229.1"/>
    <property type="molecule type" value="Genomic_DNA"/>
</dbReference>
<protein>
    <submittedName>
        <fullName evidence="2">Uncharacterized protein</fullName>
    </submittedName>
</protein>
<reference evidence="2" key="1">
    <citation type="submission" date="2022-08" db="EMBL/GenBank/DDBJ databases">
        <authorList>
            <person name="Gutierrez-Valencia J."/>
        </authorList>
    </citation>
    <scope>NUCLEOTIDE SEQUENCE</scope>
</reference>
<feature type="region of interest" description="Disordered" evidence="1">
    <location>
        <begin position="51"/>
        <end position="79"/>
    </location>
</feature>
<accession>A0AAV0GP11</accession>
<evidence type="ECO:0000256" key="1">
    <source>
        <dbReference type="SAM" id="MobiDB-lite"/>
    </source>
</evidence>
<gene>
    <name evidence="2" type="ORF">LITE_LOCUS106</name>
</gene>
<dbReference type="Proteomes" id="UP001154282">
    <property type="component" value="Unassembled WGS sequence"/>
</dbReference>